<keyword evidence="6 9" id="KW-0812">Transmembrane</keyword>
<evidence type="ECO:0000256" key="7">
    <source>
        <dbReference type="ARBA" id="ARBA00022989"/>
    </source>
</evidence>
<dbReference type="InterPro" id="IPR003004">
    <property type="entry name" value="GspF/PilC"/>
</dbReference>
<comment type="similarity">
    <text evidence="2 9">Belongs to the GSP F family.</text>
</comment>
<evidence type="ECO:0000313" key="12">
    <source>
        <dbReference type="EMBL" id="OPZ92271.1"/>
    </source>
</evidence>
<protein>
    <submittedName>
        <fullName evidence="12">Type II secretion system protein F</fullName>
    </submittedName>
</protein>
<dbReference type="InterPro" id="IPR018076">
    <property type="entry name" value="T2SS_GspF_dom"/>
</dbReference>
<dbReference type="PROSITE" id="PS00874">
    <property type="entry name" value="T2SP_F"/>
    <property type="match status" value="1"/>
</dbReference>
<comment type="subcellular location">
    <subcellularLocation>
        <location evidence="1">Cell inner membrane</location>
        <topology evidence="1">Multi-pass membrane protein</topology>
    </subcellularLocation>
    <subcellularLocation>
        <location evidence="9">Cell membrane</location>
        <topology evidence="9">Multi-pass membrane protein</topology>
    </subcellularLocation>
</comment>
<dbReference type="PANTHER" id="PTHR30012">
    <property type="entry name" value="GENERAL SECRETION PATHWAY PROTEIN"/>
    <property type="match status" value="1"/>
</dbReference>
<dbReference type="EMBL" id="MWAK01000114">
    <property type="protein sequence ID" value="OPZ92271.1"/>
    <property type="molecule type" value="Genomic_DNA"/>
</dbReference>
<dbReference type="InterPro" id="IPR001992">
    <property type="entry name" value="T2SS_GspF/T4SS_PilC_CS"/>
</dbReference>
<feature type="transmembrane region" description="Helical" evidence="10">
    <location>
        <begin position="372"/>
        <end position="393"/>
    </location>
</feature>
<evidence type="ECO:0000259" key="11">
    <source>
        <dbReference type="Pfam" id="PF00482"/>
    </source>
</evidence>
<keyword evidence="7 10" id="KW-1133">Transmembrane helix</keyword>
<dbReference type="Gene3D" id="1.20.81.30">
    <property type="entry name" value="Type II secretion system (T2SS), domain F"/>
    <property type="match status" value="2"/>
</dbReference>
<evidence type="ECO:0000256" key="6">
    <source>
        <dbReference type="ARBA" id="ARBA00022692"/>
    </source>
</evidence>
<evidence type="ECO:0000256" key="9">
    <source>
        <dbReference type="RuleBase" id="RU003923"/>
    </source>
</evidence>
<organism evidence="12">
    <name type="scientific">candidate division TA06 bacterium ADurb.Bin417</name>
    <dbReference type="NCBI Taxonomy" id="1852828"/>
    <lineage>
        <taxon>Bacteria</taxon>
        <taxon>Bacteria division TA06</taxon>
    </lineage>
</organism>
<dbReference type="PRINTS" id="PR00812">
    <property type="entry name" value="BCTERIALGSPF"/>
</dbReference>
<evidence type="ECO:0000256" key="10">
    <source>
        <dbReference type="SAM" id="Phobius"/>
    </source>
</evidence>
<dbReference type="Pfam" id="PF00482">
    <property type="entry name" value="T2SSF"/>
    <property type="match status" value="2"/>
</dbReference>
<evidence type="ECO:0000256" key="2">
    <source>
        <dbReference type="ARBA" id="ARBA00005745"/>
    </source>
</evidence>
<dbReference type="InterPro" id="IPR042094">
    <property type="entry name" value="T2SS_GspF_sf"/>
</dbReference>
<name>A0A1V5MHJ4_UNCT6</name>
<feature type="domain" description="Type II secretion system protein GspF" evidence="11">
    <location>
        <begin position="269"/>
        <end position="391"/>
    </location>
</feature>
<keyword evidence="4" id="KW-1003">Cell membrane</keyword>
<sequence>MALFQYSCLNPQGRRQKGRLEAHDAADARQKIKELGLYPIQVEMAAGPDRPTLRPIRRIDHAEAVGAIRQLASLINSHIPVVESVETVTPQLRNQPLSQSFHNLSESLRRGILFSEALRRENIFPATLAEVVAVSEASGTLGLTLAEYARNEETALTMQRRAVTSLIYPALLATVSILVLLFLFLVVLPKVTAVFAESGVPIPIYTRLIISAVLFLKRYWFFMLLGLLATGLGLRQAWHGPAGRERLWRLVRRLPLIYELLRRRSLALFCRNLSILHRSGVKLIEALRLIERLMTDPAFRSEVQRLQNDLNRGRSLSQAMRSGPAFPPYLLQMVRVGEETGDLSALLEKAAANYEEELETSLARAVGLLEPAMIIIMGIVVGSIVIAVLLPIFEMSRIVR</sequence>
<feature type="transmembrane region" description="Helical" evidence="10">
    <location>
        <begin position="166"/>
        <end position="188"/>
    </location>
</feature>
<accession>A0A1V5MHJ4</accession>
<dbReference type="PANTHER" id="PTHR30012:SF7">
    <property type="entry name" value="PROTEIN TRANSPORT PROTEIN HOFC HOMOLOG"/>
    <property type="match status" value="1"/>
</dbReference>
<gene>
    <name evidence="12" type="primary">epsF_1</name>
    <name evidence="12" type="ORF">BWY73_00874</name>
</gene>
<dbReference type="FunFam" id="1.20.81.30:FF:000001">
    <property type="entry name" value="Type II secretion system protein F"/>
    <property type="match status" value="1"/>
</dbReference>
<evidence type="ECO:0000256" key="3">
    <source>
        <dbReference type="ARBA" id="ARBA00022448"/>
    </source>
</evidence>
<dbReference type="AlphaFoldDB" id="A0A1V5MHJ4"/>
<keyword evidence="5" id="KW-0997">Cell inner membrane</keyword>
<dbReference type="Proteomes" id="UP000485484">
    <property type="component" value="Unassembled WGS sequence"/>
</dbReference>
<keyword evidence="8 10" id="KW-0472">Membrane</keyword>
<proteinExistence type="inferred from homology"/>
<evidence type="ECO:0000256" key="5">
    <source>
        <dbReference type="ARBA" id="ARBA00022519"/>
    </source>
</evidence>
<dbReference type="GO" id="GO:0005886">
    <property type="term" value="C:plasma membrane"/>
    <property type="evidence" value="ECO:0007669"/>
    <property type="project" value="UniProtKB-SubCell"/>
</dbReference>
<evidence type="ECO:0000256" key="4">
    <source>
        <dbReference type="ARBA" id="ARBA00022475"/>
    </source>
</evidence>
<reference evidence="12" key="1">
    <citation type="submission" date="2017-02" db="EMBL/GenBank/DDBJ databases">
        <title>Delving into the versatile metabolic prowess of the omnipresent phylum Bacteroidetes.</title>
        <authorList>
            <person name="Nobu M.K."/>
            <person name="Mei R."/>
            <person name="Narihiro T."/>
            <person name="Kuroda K."/>
            <person name="Liu W.-T."/>
        </authorList>
    </citation>
    <scope>NUCLEOTIDE SEQUENCE</scope>
    <source>
        <strain evidence="12">ADurb.Bin417</strain>
    </source>
</reference>
<dbReference type="GO" id="GO:0015628">
    <property type="term" value="P:protein secretion by the type II secretion system"/>
    <property type="evidence" value="ECO:0007669"/>
    <property type="project" value="TreeGrafter"/>
</dbReference>
<feature type="transmembrane region" description="Helical" evidence="10">
    <location>
        <begin position="208"/>
        <end position="234"/>
    </location>
</feature>
<evidence type="ECO:0000256" key="8">
    <source>
        <dbReference type="ARBA" id="ARBA00023136"/>
    </source>
</evidence>
<evidence type="ECO:0000256" key="1">
    <source>
        <dbReference type="ARBA" id="ARBA00004429"/>
    </source>
</evidence>
<feature type="domain" description="Type II secretion system protein GspF" evidence="11">
    <location>
        <begin position="67"/>
        <end position="189"/>
    </location>
</feature>
<comment type="caution">
    <text evidence="12">The sequence shown here is derived from an EMBL/GenBank/DDBJ whole genome shotgun (WGS) entry which is preliminary data.</text>
</comment>
<keyword evidence="3 9" id="KW-0813">Transport</keyword>